<evidence type="ECO:0000256" key="2">
    <source>
        <dbReference type="SAM" id="Coils"/>
    </source>
</evidence>
<feature type="coiled-coil region" evidence="2">
    <location>
        <begin position="22"/>
        <end position="49"/>
    </location>
</feature>
<feature type="chain" id="PRO_5041970636" evidence="3">
    <location>
        <begin position="20"/>
        <end position="120"/>
    </location>
</feature>
<name>A0AAD9NY00_RIDPI</name>
<keyword evidence="5" id="KW-1185">Reference proteome</keyword>
<sequence>MLPFIFAAVFWSVAAVAHSADVQQLLRRLDAQDERLGRIERQYETLKVKAHKRINILKDAENEARHLLNVHVTDTMTGQWRGAEKFRCRPSHQEISHIAVCDGVIDCKNGLDELNETCGE</sequence>
<evidence type="ECO:0000313" key="4">
    <source>
        <dbReference type="EMBL" id="KAK2184512.1"/>
    </source>
</evidence>
<evidence type="ECO:0000256" key="1">
    <source>
        <dbReference type="ARBA" id="ARBA00023157"/>
    </source>
</evidence>
<reference evidence="4" key="1">
    <citation type="journal article" date="2023" name="Mol. Biol. Evol.">
        <title>Third-Generation Sequencing Reveals the Adaptive Role of the Epigenome in Three Deep-Sea Polychaetes.</title>
        <authorList>
            <person name="Perez M."/>
            <person name="Aroh O."/>
            <person name="Sun Y."/>
            <person name="Lan Y."/>
            <person name="Juniper S.K."/>
            <person name="Young C.R."/>
            <person name="Angers B."/>
            <person name="Qian P.Y."/>
        </authorList>
    </citation>
    <scope>NUCLEOTIDE SEQUENCE</scope>
    <source>
        <strain evidence="4">R07B-5</strain>
    </source>
</reference>
<dbReference type="Proteomes" id="UP001209878">
    <property type="component" value="Unassembled WGS sequence"/>
</dbReference>
<keyword evidence="2" id="KW-0175">Coiled coil</keyword>
<dbReference type="AlphaFoldDB" id="A0AAD9NY00"/>
<keyword evidence="3" id="KW-0732">Signal</keyword>
<feature type="signal peptide" evidence="3">
    <location>
        <begin position="1"/>
        <end position="19"/>
    </location>
</feature>
<comment type="caution">
    <text evidence="4">The sequence shown here is derived from an EMBL/GenBank/DDBJ whole genome shotgun (WGS) entry which is preliminary data.</text>
</comment>
<dbReference type="Gene3D" id="2.40.128.620">
    <property type="match status" value="1"/>
</dbReference>
<dbReference type="SMART" id="SM00192">
    <property type="entry name" value="LDLa"/>
    <property type="match status" value="1"/>
</dbReference>
<dbReference type="SUPFAM" id="SSF57424">
    <property type="entry name" value="LDL receptor-like module"/>
    <property type="match status" value="1"/>
</dbReference>
<evidence type="ECO:0000313" key="5">
    <source>
        <dbReference type="Proteomes" id="UP001209878"/>
    </source>
</evidence>
<dbReference type="CDD" id="cd00112">
    <property type="entry name" value="LDLa"/>
    <property type="match status" value="1"/>
</dbReference>
<organism evidence="4 5">
    <name type="scientific">Ridgeia piscesae</name>
    <name type="common">Tubeworm</name>
    <dbReference type="NCBI Taxonomy" id="27915"/>
    <lineage>
        <taxon>Eukaryota</taxon>
        <taxon>Metazoa</taxon>
        <taxon>Spiralia</taxon>
        <taxon>Lophotrochozoa</taxon>
        <taxon>Annelida</taxon>
        <taxon>Polychaeta</taxon>
        <taxon>Sedentaria</taxon>
        <taxon>Canalipalpata</taxon>
        <taxon>Sabellida</taxon>
        <taxon>Siboglinidae</taxon>
        <taxon>Ridgeia</taxon>
    </lineage>
</organism>
<evidence type="ECO:0000256" key="3">
    <source>
        <dbReference type="SAM" id="SignalP"/>
    </source>
</evidence>
<dbReference type="EMBL" id="JAODUO010000263">
    <property type="protein sequence ID" value="KAK2184512.1"/>
    <property type="molecule type" value="Genomic_DNA"/>
</dbReference>
<dbReference type="InterPro" id="IPR036055">
    <property type="entry name" value="LDL_receptor-like_sf"/>
</dbReference>
<protein>
    <submittedName>
        <fullName evidence="4">Uncharacterized protein</fullName>
    </submittedName>
</protein>
<dbReference type="InterPro" id="IPR002172">
    <property type="entry name" value="LDrepeatLR_classA_rpt"/>
</dbReference>
<accession>A0AAD9NY00</accession>
<gene>
    <name evidence="4" type="ORF">NP493_262g02005</name>
</gene>
<proteinExistence type="predicted"/>
<keyword evidence="1" id="KW-1015">Disulfide bond</keyword>